<dbReference type="Pfam" id="PF13018">
    <property type="entry name" value="ESPR"/>
    <property type="match status" value="1"/>
</dbReference>
<evidence type="ECO:0000313" key="2">
    <source>
        <dbReference type="EMBL" id="OPH35068.1"/>
    </source>
</evidence>
<accession>A0A1V4GRN6</accession>
<dbReference type="InterPro" id="IPR024973">
    <property type="entry name" value="ESPR"/>
</dbReference>
<sequence>MNNIYRVIWNKSTQTFQAVCEFAKSQGKSSAGTVGSSSLPKFTTKVLNLFPN</sequence>
<name>A0A1V4GRN6_MORLA</name>
<gene>
    <name evidence="2" type="ORF">B5J94_10080</name>
</gene>
<comment type="caution">
    <text evidence="2">The sequence shown here is derived from an EMBL/GenBank/DDBJ whole genome shotgun (WGS) entry which is preliminary data.</text>
</comment>
<organism evidence="2 3">
    <name type="scientific">Moraxella lacunata</name>
    <dbReference type="NCBI Taxonomy" id="477"/>
    <lineage>
        <taxon>Bacteria</taxon>
        <taxon>Pseudomonadati</taxon>
        <taxon>Pseudomonadota</taxon>
        <taxon>Gammaproteobacteria</taxon>
        <taxon>Moraxellales</taxon>
        <taxon>Moraxellaceae</taxon>
        <taxon>Moraxella</taxon>
    </lineage>
</organism>
<evidence type="ECO:0000259" key="1">
    <source>
        <dbReference type="Pfam" id="PF13018"/>
    </source>
</evidence>
<dbReference type="AlphaFoldDB" id="A0A1V4GRN6"/>
<dbReference type="EMBL" id="MXAN01000074">
    <property type="protein sequence ID" value="OPH35068.1"/>
    <property type="molecule type" value="Genomic_DNA"/>
</dbReference>
<dbReference type="Proteomes" id="UP000191025">
    <property type="component" value="Unassembled WGS sequence"/>
</dbReference>
<reference evidence="3" key="1">
    <citation type="submission" date="2017-03" db="EMBL/GenBank/DDBJ databases">
        <title>Draft genome sequence of Moraxella equi CCUG 4950T type strain.</title>
        <authorList>
            <person name="Salva-Serra F."/>
            <person name="Engstrom-Jakobsson H."/>
            <person name="Thorell K."/>
            <person name="Jaen-Luchoro D."/>
            <person name="Gonzales-Siles L."/>
            <person name="Karlsson R."/>
            <person name="Yazdan S."/>
            <person name="Boulund F."/>
            <person name="Johnning A."/>
            <person name="Engstrand L."/>
            <person name="Kristiansson E."/>
            <person name="Moore E."/>
        </authorList>
    </citation>
    <scope>NUCLEOTIDE SEQUENCE [LARGE SCALE GENOMIC DNA]</scope>
    <source>
        <strain evidence="3">CCUG 4441</strain>
    </source>
</reference>
<protein>
    <recommendedName>
        <fullName evidence="1">ESPR domain-containing protein</fullName>
    </recommendedName>
</protein>
<evidence type="ECO:0000313" key="3">
    <source>
        <dbReference type="Proteomes" id="UP000191025"/>
    </source>
</evidence>
<feature type="domain" description="ESPR" evidence="1">
    <location>
        <begin position="1"/>
        <end position="40"/>
    </location>
</feature>
<dbReference type="RefSeq" id="WP_079364111.1">
    <property type="nucleotide sequence ID" value="NZ_MXAN01000074.1"/>
</dbReference>
<proteinExistence type="predicted"/>